<dbReference type="EMBL" id="VBWO01000005">
    <property type="protein sequence ID" value="TLF39537.1"/>
    <property type="molecule type" value="Genomic_DNA"/>
</dbReference>
<dbReference type="SUPFAM" id="SSF56176">
    <property type="entry name" value="FAD-binding/transporter-associated domain-like"/>
    <property type="match status" value="1"/>
</dbReference>
<name>A0A5R8LQN9_LACZE</name>
<dbReference type="GO" id="GO:0016773">
    <property type="term" value="F:phosphotransferase activity, alcohol group as acceptor"/>
    <property type="evidence" value="ECO:0007669"/>
    <property type="project" value="InterPro"/>
</dbReference>
<keyword evidence="4 7" id="KW-0418">Kinase</keyword>
<dbReference type="SUPFAM" id="SSF53067">
    <property type="entry name" value="Actin-like ATPase domain"/>
    <property type="match status" value="2"/>
</dbReference>
<dbReference type="GO" id="GO:0005975">
    <property type="term" value="P:carbohydrate metabolic process"/>
    <property type="evidence" value="ECO:0007669"/>
    <property type="project" value="InterPro"/>
</dbReference>
<dbReference type="GO" id="GO:0016491">
    <property type="term" value="F:oxidoreductase activity"/>
    <property type="evidence" value="ECO:0007669"/>
    <property type="project" value="UniProtKB-KW"/>
</dbReference>
<evidence type="ECO:0000256" key="6">
    <source>
        <dbReference type="ARBA" id="ARBA00023002"/>
    </source>
</evidence>
<dbReference type="PANTHER" id="PTHR43095:SF5">
    <property type="entry name" value="XYLULOSE KINASE"/>
    <property type="match status" value="1"/>
</dbReference>
<accession>A0A5R8LQN9</accession>
<evidence type="ECO:0000313" key="9">
    <source>
        <dbReference type="EMBL" id="TLF39537.1"/>
    </source>
</evidence>
<keyword evidence="3 7" id="KW-0808">Transferase</keyword>
<dbReference type="Gene3D" id="3.30.300.330">
    <property type="match status" value="1"/>
</dbReference>
<evidence type="ECO:0000256" key="2">
    <source>
        <dbReference type="ARBA" id="ARBA00022630"/>
    </source>
</evidence>
<organism evidence="9 10">
    <name type="scientific">Lacticaseibacillus zeae</name>
    <name type="common">Lactobacillus zeae</name>
    <dbReference type="NCBI Taxonomy" id="57037"/>
    <lineage>
        <taxon>Bacteria</taxon>
        <taxon>Bacillati</taxon>
        <taxon>Bacillota</taxon>
        <taxon>Bacilli</taxon>
        <taxon>Lactobacillales</taxon>
        <taxon>Lactobacillaceae</taxon>
        <taxon>Lacticaseibacillus</taxon>
    </lineage>
</organism>
<sequence length="791" mass="87798">MRPLTLRFLSAPAHAHTKPAVSANSGFCYVLADRAHQIYEKTTHDAVYVTASTGYLAYRLTGNRIDTAASYIGTWPIDMDKWDWTDEDMMFDFLNLPRTSLFKLVKPGGILGNVTEEAAAATGLPKGLPVIATANDKAVEALGAGLKTGPDLLLSLGTYTTPMLQGNENHPFGTTRYYWTNFADVPDEYLYESNGVYRGMWTVSWFAKQFQGIGNATHESTLDVLTREAATVLPGSDGLLTILDWQPAADRPFRKGAFIGLDERHNRGHMFRSILEGLAFNLLDYSTAMLKKLDRKVDRLVVTGGGVQNDIFMQLIADIFNLPAQRNVITDAAGLGAAINAAVGIGEYRMYDEAIAAMVKPADSFAPQANAVAQYAKVYEKYKNLHQLTDPVFKDLQTINGVAERGKVGLNQILKFDPEDMQLTVQAGVPLKQAEDWLNEKGYTTGHLPQSQPLADFGGLVATRSIGQLSTLYGGIEDMVVGLEAVMPDGRIVRIKNVPRRSVVPNIRHVFIGNEGSLAFITEVTVKLVPYLPDTYHYLAYTVDTMREGFHLLRDIVATGYRPSVIRLYDAQDWSQFYPKHAEKPVLIFRTEGPQPLSDATAGAIKSMVEASDQTQPYEPLDEIIDWFKHLTWTQKEVDAEVNQLEKTPLVGFTTEVAANWHEIVNIFEAVTARVKKEIPNLCGIGGHSSHSYVNGTNLYFVYAFIDAEDDPAGEMARYHDPINKIIVEETLKRGGTMSHHHGVGKARAPFIKEEYGSSYWVLKTLLKSFDPKNTMNAGNIIPLEFWDEPD</sequence>
<dbReference type="InterPro" id="IPR004113">
    <property type="entry name" value="FAD-bd_oxidored_4_C"/>
</dbReference>
<dbReference type="AlphaFoldDB" id="A0A5R8LQN9"/>
<dbReference type="InterPro" id="IPR036318">
    <property type="entry name" value="FAD-bd_PCMH-like_sf"/>
</dbReference>
<dbReference type="InterPro" id="IPR016166">
    <property type="entry name" value="FAD-bd_PCMH"/>
</dbReference>
<protein>
    <submittedName>
        <fullName evidence="9">FAD-binding protein</fullName>
    </submittedName>
</protein>
<comment type="similarity">
    <text evidence="1 7">Belongs to the FGGY kinase family.</text>
</comment>
<dbReference type="InterPro" id="IPR018484">
    <property type="entry name" value="FGGY_N"/>
</dbReference>
<dbReference type="InterPro" id="IPR018483">
    <property type="entry name" value="Carb_kinase_FGGY_CS"/>
</dbReference>
<dbReference type="PROSITE" id="PS00445">
    <property type="entry name" value="FGGY_KINASES_2"/>
    <property type="match status" value="1"/>
</dbReference>
<feature type="domain" description="FAD-binding PCMH-type" evidence="8">
    <location>
        <begin position="409"/>
        <end position="531"/>
    </location>
</feature>
<keyword evidence="2" id="KW-0285">Flavoprotein</keyword>
<dbReference type="PROSITE" id="PS51387">
    <property type="entry name" value="FAD_PCMH"/>
    <property type="match status" value="1"/>
</dbReference>
<dbReference type="InterPro" id="IPR016164">
    <property type="entry name" value="FAD-linked_Oxase-like_C"/>
</dbReference>
<dbReference type="Gene3D" id="3.30.420.40">
    <property type="match status" value="2"/>
</dbReference>
<evidence type="ECO:0000256" key="5">
    <source>
        <dbReference type="ARBA" id="ARBA00022827"/>
    </source>
</evidence>
<dbReference type="GO" id="GO:0071949">
    <property type="term" value="F:FAD binding"/>
    <property type="evidence" value="ECO:0007669"/>
    <property type="project" value="InterPro"/>
</dbReference>
<keyword evidence="6" id="KW-0560">Oxidoreductase</keyword>
<gene>
    <name evidence="9" type="ORF">FEI15_06080</name>
</gene>
<evidence type="ECO:0000256" key="7">
    <source>
        <dbReference type="RuleBase" id="RU003733"/>
    </source>
</evidence>
<reference evidence="9 10" key="1">
    <citation type="submission" date="2019-05" db="EMBL/GenBank/DDBJ databases">
        <title>Genome-based reclassification of Lactobacillus casei as Lactobacillus casei subsp. casei. subsp.nov., description of Lactobacillus casei subsp. zeae subsp. nov., and emended description of Lactobacillus casei.</title>
        <authorList>
            <person name="Huang C.-H."/>
        </authorList>
    </citation>
    <scope>NUCLEOTIDE SEQUENCE [LARGE SCALE GENOMIC DNA]</scope>
    <source>
        <strain evidence="9 10">CRBIP24.44</strain>
    </source>
</reference>
<keyword evidence="5" id="KW-0274">FAD</keyword>
<evidence type="ECO:0000256" key="1">
    <source>
        <dbReference type="ARBA" id="ARBA00009156"/>
    </source>
</evidence>
<dbReference type="InterPro" id="IPR018485">
    <property type="entry name" value="FGGY_C"/>
</dbReference>
<dbReference type="Pfam" id="PF02913">
    <property type="entry name" value="FAD-oxidase_C"/>
    <property type="match status" value="1"/>
</dbReference>
<dbReference type="Pfam" id="PF01565">
    <property type="entry name" value="FAD_binding_4"/>
    <property type="match status" value="1"/>
</dbReference>
<evidence type="ECO:0000256" key="3">
    <source>
        <dbReference type="ARBA" id="ARBA00022679"/>
    </source>
</evidence>
<dbReference type="SUPFAM" id="SSF55103">
    <property type="entry name" value="FAD-linked oxidases, C-terminal domain"/>
    <property type="match status" value="1"/>
</dbReference>
<evidence type="ECO:0000259" key="8">
    <source>
        <dbReference type="PROSITE" id="PS51387"/>
    </source>
</evidence>
<dbReference type="AntiFam" id="ANF00267">
    <property type="entry name" value="DNA repeat translations related to WP_015765070.1"/>
</dbReference>
<dbReference type="Gene3D" id="3.30.465.10">
    <property type="match status" value="1"/>
</dbReference>
<evidence type="ECO:0000256" key="4">
    <source>
        <dbReference type="ARBA" id="ARBA00022777"/>
    </source>
</evidence>
<dbReference type="InterPro" id="IPR043129">
    <property type="entry name" value="ATPase_NBD"/>
</dbReference>
<dbReference type="Pfam" id="PF00370">
    <property type="entry name" value="FGGY_N"/>
    <property type="match status" value="1"/>
</dbReference>
<dbReference type="Pfam" id="PF02782">
    <property type="entry name" value="FGGY_C"/>
    <property type="match status" value="1"/>
</dbReference>
<dbReference type="PANTHER" id="PTHR43095">
    <property type="entry name" value="SUGAR KINASE"/>
    <property type="match status" value="1"/>
</dbReference>
<evidence type="ECO:0000313" key="10">
    <source>
        <dbReference type="Proteomes" id="UP000309885"/>
    </source>
</evidence>
<dbReference type="InterPro" id="IPR016169">
    <property type="entry name" value="FAD-bd_PCMH_sub2"/>
</dbReference>
<dbReference type="NCBIfam" id="NF040517">
    <property type="entry name" value="Lacto_Palin_RP2"/>
    <property type="match status" value="1"/>
</dbReference>
<proteinExistence type="inferred from homology"/>
<dbReference type="InterPro" id="IPR006094">
    <property type="entry name" value="Oxid_FAD_bind_N"/>
</dbReference>
<dbReference type="Proteomes" id="UP000309885">
    <property type="component" value="Unassembled WGS sequence"/>
</dbReference>
<dbReference type="GO" id="GO:0016301">
    <property type="term" value="F:kinase activity"/>
    <property type="evidence" value="ECO:0007669"/>
    <property type="project" value="UniProtKB-KW"/>
</dbReference>
<dbReference type="InterPro" id="IPR050406">
    <property type="entry name" value="FGGY_Carb_Kinase"/>
</dbReference>
<comment type="caution">
    <text evidence="9">The sequence shown here is derived from an EMBL/GenBank/DDBJ whole genome shotgun (WGS) entry which is preliminary data.</text>
</comment>